<keyword evidence="9" id="KW-1185">Reference proteome</keyword>
<evidence type="ECO:0000256" key="6">
    <source>
        <dbReference type="SAM" id="Phobius"/>
    </source>
</evidence>
<keyword evidence="2" id="KW-1003">Cell membrane</keyword>
<evidence type="ECO:0000256" key="3">
    <source>
        <dbReference type="ARBA" id="ARBA00022692"/>
    </source>
</evidence>
<proteinExistence type="predicted"/>
<sequence>MKPSYSTTFIALILGFVCSYYYLHQERPIKYEFIVEHQEGQGPAQFFCRSGAVYSGQYHVVFPYSKETSVGHNLYKYYGKIPCAGKPDKLRFDFTAGPGKVIVKSVKIRTFRWIDIDLETINTEHLQALNAIKSLTLSEQGLELEASANDPHVQILNNIQSFREVDMASYGLAIFFFSLISYILLRLLISVWVLFANTAMSIESIRYRLGEYADNFVKALGKNSITVVKRSSEFNYIIIFSSFLIASAANVLFIKHIYQSYSHGALSAFFAAEFRVIALLLLSVIVCSLTKHYKRLHTLLLTLVLLSSIAYLADALLYRINGMHISHGIGMLLDGGVGNFFRNLKFTKLTSIELIIYPLLLLAAIIGTYLISLLSVNYTRSKPINIKNGMMLIACLAILAGLLVEQKYSDQIKSSKLFSVEQQELPLYPKFHEAKSYLFSLEIKVKNDQSRWTTTEKVEAAKKRDIYLFILESVRHDVTNQTVTPNLEKLRQDAIEYSSSISDGNATHYGWYSIVNSQFPLHWESYRNTRNVLGSGALQLFKNAGYTINVHSAKDLNYLDSKRIMFGEQEKVYDYLTPVSSLSAPERDIRVTEDLKSAIAQKQADQPTLNIIFYDSTHYPYTWPENFPDKFQPYAGKPVSAISLNTARDFSINNRKMIVNRYKNSIHFTDHLLGQVISALKAHGQYKDSIVVAVGDHGQQFMEHNFLMHGKSLFAEDLSIPLILKVPQQDPGKRPGVASQIDIMPTLLDAVGLNKYTPFVSDGTSLLDPTLRHGFAISAAAGIQNTPFNMILETPEGKLLFDLEKRSPLNSRKIFIKGLYTKDDKEFVPGNGNLEDYRSYISKHYLEHLGQAHFFQLTQTI</sequence>
<feature type="transmembrane region" description="Helical" evidence="6">
    <location>
        <begin position="234"/>
        <end position="253"/>
    </location>
</feature>
<evidence type="ECO:0000256" key="5">
    <source>
        <dbReference type="ARBA" id="ARBA00023136"/>
    </source>
</evidence>
<dbReference type="InterPro" id="IPR050448">
    <property type="entry name" value="OpgB/LTA_synthase_biosynth"/>
</dbReference>
<dbReference type="InterPro" id="IPR017850">
    <property type="entry name" value="Alkaline_phosphatase_core_sf"/>
</dbReference>
<reference evidence="8 9" key="1">
    <citation type="submission" date="2020-08" db="EMBL/GenBank/DDBJ databases">
        <title>Genomic Encyclopedia of Type Strains, Phase IV (KMG-IV): sequencing the most valuable type-strain genomes for metagenomic binning, comparative biology and taxonomic classification.</title>
        <authorList>
            <person name="Goeker M."/>
        </authorList>
    </citation>
    <scope>NUCLEOTIDE SEQUENCE [LARGE SCALE GENOMIC DNA]</scope>
    <source>
        <strain evidence="8 9">DSM 22368</strain>
    </source>
</reference>
<feature type="transmembrane region" description="Helical" evidence="6">
    <location>
        <begin position="265"/>
        <end position="286"/>
    </location>
</feature>
<organism evidence="8 9">
    <name type="scientific">Pseudoteredinibacter isoporae</name>
    <dbReference type="NCBI Taxonomy" id="570281"/>
    <lineage>
        <taxon>Bacteria</taxon>
        <taxon>Pseudomonadati</taxon>
        <taxon>Pseudomonadota</taxon>
        <taxon>Gammaproteobacteria</taxon>
        <taxon>Cellvibrionales</taxon>
        <taxon>Cellvibrionaceae</taxon>
        <taxon>Pseudoteredinibacter</taxon>
    </lineage>
</organism>
<feature type="transmembrane region" description="Helical" evidence="6">
    <location>
        <begin position="386"/>
        <end position="404"/>
    </location>
</feature>
<dbReference type="EMBL" id="JACHHT010000001">
    <property type="protein sequence ID" value="MBB6520102.1"/>
    <property type="molecule type" value="Genomic_DNA"/>
</dbReference>
<protein>
    <submittedName>
        <fullName evidence="8">Membrane-anchored protein YejM (Alkaline phosphatase superfamily)</fullName>
    </submittedName>
</protein>
<dbReference type="Gene3D" id="3.40.720.10">
    <property type="entry name" value="Alkaline Phosphatase, subunit A"/>
    <property type="match status" value="1"/>
</dbReference>
<keyword evidence="3 6" id="KW-0812">Transmembrane</keyword>
<dbReference type="InterPro" id="IPR000917">
    <property type="entry name" value="Sulfatase_N"/>
</dbReference>
<keyword evidence="5 6" id="KW-0472">Membrane</keyword>
<dbReference type="Proteomes" id="UP000528457">
    <property type="component" value="Unassembled WGS sequence"/>
</dbReference>
<dbReference type="RefSeq" id="WP_166852250.1">
    <property type="nucleotide sequence ID" value="NZ_JAAONY010000001.1"/>
</dbReference>
<feature type="transmembrane region" description="Helical" evidence="6">
    <location>
        <begin position="354"/>
        <end position="374"/>
    </location>
</feature>
<feature type="transmembrane region" description="Helical" evidence="6">
    <location>
        <begin position="170"/>
        <end position="195"/>
    </location>
</feature>
<dbReference type="GO" id="GO:0005886">
    <property type="term" value="C:plasma membrane"/>
    <property type="evidence" value="ECO:0007669"/>
    <property type="project" value="UniProtKB-SubCell"/>
</dbReference>
<evidence type="ECO:0000256" key="2">
    <source>
        <dbReference type="ARBA" id="ARBA00022475"/>
    </source>
</evidence>
<feature type="domain" description="Sulfatase N-terminal" evidence="7">
    <location>
        <begin position="483"/>
        <end position="752"/>
    </location>
</feature>
<dbReference type="SUPFAM" id="SSF53649">
    <property type="entry name" value="Alkaline phosphatase-like"/>
    <property type="match status" value="1"/>
</dbReference>
<evidence type="ECO:0000256" key="1">
    <source>
        <dbReference type="ARBA" id="ARBA00004651"/>
    </source>
</evidence>
<evidence type="ECO:0000256" key="4">
    <source>
        <dbReference type="ARBA" id="ARBA00022989"/>
    </source>
</evidence>
<keyword evidence="4 6" id="KW-1133">Transmembrane helix</keyword>
<feature type="transmembrane region" description="Helical" evidence="6">
    <location>
        <begin position="298"/>
        <end position="318"/>
    </location>
</feature>
<dbReference type="PANTHER" id="PTHR47371:SF3">
    <property type="entry name" value="PHOSPHOGLYCEROL TRANSFERASE I"/>
    <property type="match status" value="1"/>
</dbReference>
<comment type="subcellular location">
    <subcellularLocation>
        <location evidence="1">Cell membrane</location>
        <topology evidence="1">Multi-pass membrane protein</topology>
    </subcellularLocation>
</comment>
<feature type="transmembrane region" description="Helical" evidence="6">
    <location>
        <begin position="6"/>
        <end position="23"/>
    </location>
</feature>
<dbReference type="InParanoid" id="A0A7X0JQ18"/>
<evidence type="ECO:0000259" key="7">
    <source>
        <dbReference type="Pfam" id="PF00884"/>
    </source>
</evidence>
<gene>
    <name evidence="8" type="ORF">HNR48_000380</name>
</gene>
<dbReference type="Pfam" id="PF00884">
    <property type="entry name" value="Sulfatase"/>
    <property type="match status" value="1"/>
</dbReference>
<dbReference type="AlphaFoldDB" id="A0A7X0JQ18"/>
<evidence type="ECO:0000313" key="9">
    <source>
        <dbReference type="Proteomes" id="UP000528457"/>
    </source>
</evidence>
<comment type="caution">
    <text evidence="8">The sequence shown here is derived from an EMBL/GenBank/DDBJ whole genome shotgun (WGS) entry which is preliminary data.</text>
</comment>
<dbReference type="PANTHER" id="PTHR47371">
    <property type="entry name" value="LIPOTEICHOIC ACID SYNTHASE"/>
    <property type="match status" value="1"/>
</dbReference>
<evidence type="ECO:0000313" key="8">
    <source>
        <dbReference type="EMBL" id="MBB6520102.1"/>
    </source>
</evidence>
<name>A0A7X0JQ18_9GAMM</name>
<accession>A0A7X0JQ18</accession>